<proteinExistence type="inferred from homology"/>
<dbReference type="InterPro" id="IPR002104">
    <property type="entry name" value="Integrase_catalytic"/>
</dbReference>
<evidence type="ECO:0000256" key="2">
    <source>
        <dbReference type="ARBA" id="ARBA00023125"/>
    </source>
</evidence>
<dbReference type="GO" id="GO:0015074">
    <property type="term" value="P:DNA integration"/>
    <property type="evidence" value="ECO:0007669"/>
    <property type="project" value="InterPro"/>
</dbReference>
<protein>
    <submittedName>
        <fullName evidence="7">Integrase family protein</fullName>
    </submittedName>
</protein>
<name>A0A212L1U6_9BACT</name>
<dbReference type="Pfam" id="PF00589">
    <property type="entry name" value="Phage_integrase"/>
    <property type="match status" value="1"/>
</dbReference>
<dbReference type="InterPro" id="IPR013762">
    <property type="entry name" value="Integrase-like_cat_sf"/>
</dbReference>
<dbReference type="InterPro" id="IPR053876">
    <property type="entry name" value="Phage_int_M"/>
</dbReference>
<keyword evidence="3" id="KW-0233">DNA recombination</keyword>
<feature type="domain" description="Tyr recombinase" evidence="6">
    <location>
        <begin position="207"/>
        <end position="402"/>
    </location>
</feature>
<organism evidence="7">
    <name type="scientific">uncultured Desulfovibrio sp</name>
    <dbReference type="NCBI Taxonomy" id="167968"/>
    <lineage>
        <taxon>Bacteria</taxon>
        <taxon>Pseudomonadati</taxon>
        <taxon>Thermodesulfobacteriota</taxon>
        <taxon>Desulfovibrionia</taxon>
        <taxon>Desulfovibrionales</taxon>
        <taxon>Desulfovibrionaceae</taxon>
        <taxon>Desulfovibrio</taxon>
        <taxon>environmental samples</taxon>
    </lineage>
</organism>
<dbReference type="AlphaFoldDB" id="A0A212L1U6"/>
<dbReference type="InterPro" id="IPR010998">
    <property type="entry name" value="Integrase_recombinase_N"/>
</dbReference>
<feature type="coiled-coil region" evidence="4">
    <location>
        <begin position="73"/>
        <end position="100"/>
    </location>
</feature>
<dbReference type="GO" id="GO:0003677">
    <property type="term" value="F:DNA binding"/>
    <property type="evidence" value="ECO:0007669"/>
    <property type="project" value="UniProtKB-KW"/>
</dbReference>
<dbReference type="EMBL" id="FMJC01000002">
    <property type="protein sequence ID" value="SCM71498.1"/>
    <property type="molecule type" value="Genomic_DNA"/>
</dbReference>
<dbReference type="InterPro" id="IPR011010">
    <property type="entry name" value="DNA_brk_join_enz"/>
</dbReference>
<dbReference type="InterPro" id="IPR050090">
    <property type="entry name" value="Tyrosine_recombinase_XerCD"/>
</dbReference>
<dbReference type="GO" id="GO:0006310">
    <property type="term" value="P:DNA recombination"/>
    <property type="evidence" value="ECO:0007669"/>
    <property type="project" value="UniProtKB-KW"/>
</dbReference>
<feature type="region of interest" description="Disordered" evidence="5">
    <location>
        <begin position="1"/>
        <end position="20"/>
    </location>
</feature>
<dbReference type="PROSITE" id="PS51898">
    <property type="entry name" value="TYR_RECOMBINASE"/>
    <property type="match status" value="1"/>
</dbReference>
<keyword evidence="2" id="KW-0238">DNA-binding</keyword>
<dbReference type="Gene3D" id="1.10.443.10">
    <property type="entry name" value="Intergrase catalytic core"/>
    <property type="match status" value="1"/>
</dbReference>
<keyword evidence="4" id="KW-0175">Coiled coil</keyword>
<sequence length="412" mass="46309">MAEATKSNHPGVRYRDSKTRKNGIKPDRYFFIRYKLNGKDKEEGVGWASEKVSAATAAGLLAIIKNNIKTGKRPQSLADMRQMENEARQAEELEAQAAHRTHITLAEFWDSDYLPSCVGKHPRTIAFEKSMAGKWIFPIIGSISLQKITTNMVEDVILKATEQGKSPATMAKILGIISQVWNHAASRGLVSGNSPTKRVKLPKKDNRRMRFLTPDEACALLSALRGRSLDMHDMALLSLFCGLRAGEVHALTWSDIDFINGTIYIRDTKNNKNRHAFMGEEVRRMLIGRLPESERKLQYVFPGKDGLVRKWVSDTFERTVRDLGLNNSGELRPLADGTQVPIEISDSRQRVVFHSLRHTFASWLVQKGTPLYTVAKLMGHSTLEMTERYSHLAPDTLQRAALSLEGVLPQSE</sequence>
<gene>
    <name evidence="7" type="ORF">KL86DES1_20012</name>
</gene>
<dbReference type="PANTHER" id="PTHR30349:SF64">
    <property type="entry name" value="PROPHAGE INTEGRASE INTD-RELATED"/>
    <property type="match status" value="1"/>
</dbReference>
<comment type="similarity">
    <text evidence="1">Belongs to the 'phage' integrase family.</text>
</comment>
<evidence type="ECO:0000256" key="4">
    <source>
        <dbReference type="SAM" id="Coils"/>
    </source>
</evidence>
<dbReference type="Pfam" id="PF22022">
    <property type="entry name" value="Phage_int_M"/>
    <property type="match status" value="1"/>
</dbReference>
<reference evidence="7" key="1">
    <citation type="submission" date="2016-08" db="EMBL/GenBank/DDBJ databases">
        <authorList>
            <person name="Seilhamer J.J."/>
        </authorList>
    </citation>
    <scope>NUCLEOTIDE SEQUENCE</scope>
    <source>
        <strain evidence="7">86-1</strain>
    </source>
</reference>
<dbReference type="Gene3D" id="1.10.150.130">
    <property type="match status" value="1"/>
</dbReference>
<evidence type="ECO:0000313" key="7">
    <source>
        <dbReference type="EMBL" id="SCM71498.1"/>
    </source>
</evidence>
<evidence type="ECO:0000259" key="6">
    <source>
        <dbReference type="PROSITE" id="PS51898"/>
    </source>
</evidence>
<dbReference type="PANTHER" id="PTHR30349">
    <property type="entry name" value="PHAGE INTEGRASE-RELATED"/>
    <property type="match status" value="1"/>
</dbReference>
<evidence type="ECO:0000256" key="5">
    <source>
        <dbReference type="SAM" id="MobiDB-lite"/>
    </source>
</evidence>
<evidence type="ECO:0000256" key="3">
    <source>
        <dbReference type="ARBA" id="ARBA00023172"/>
    </source>
</evidence>
<dbReference type="SUPFAM" id="SSF56349">
    <property type="entry name" value="DNA breaking-rejoining enzymes"/>
    <property type="match status" value="1"/>
</dbReference>
<evidence type="ECO:0000256" key="1">
    <source>
        <dbReference type="ARBA" id="ARBA00008857"/>
    </source>
</evidence>
<accession>A0A212L1U6</accession>
<dbReference type="RefSeq" id="WP_179979768.1">
    <property type="nucleotide sequence ID" value="NZ_LT608333.1"/>
</dbReference>
<dbReference type="CDD" id="cd00796">
    <property type="entry name" value="INT_Rci_Hp1_C"/>
    <property type="match status" value="1"/>
</dbReference>